<keyword evidence="3" id="KW-0143">Chaperone</keyword>
<dbReference type="SUPFAM" id="SSF46579">
    <property type="entry name" value="Prefoldin"/>
    <property type="match status" value="1"/>
</dbReference>
<evidence type="ECO:0000256" key="1">
    <source>
        <dbReference type="ARBA" id="ARBA00008045"/>
    </source>
</evidence>
<dbReference type="CDD" id="cd23164">
    <property type="entry name" value="Prefoldin_1"/>
    <property type="match status" value="1"/>
</dbReference>
<reference evidence="4" key="1">
    <citation type="submission" date="2021-10" db="EMBL/GenBank/DDBJ databases">
        <title>Tropical sea cucumber genome reveals ecological adaptation and Cuvierian tubules defense mechanism.</title>
        <authorList>
            <person name="Chen T."/>
        </authorList>
    </citation>
    <scope>NUCLEOTIDE SEQUENCE</scope>
    <source>
        <strain evidence="4">Nanhai2018</strain>
        <tissue evidence="4">Muscle</tissue>
    </source>
</reference>
<dbReference type="Proteomes" id="UP001152320">
    <property type="component" value="Chromosome 20"/>
</dbReference>
<evidence type="ECO:0000313" key="5">
    <source>
        <dbReference type="Proteomes" id="UP001152320"/>
    </source>
</evidence>
<evidence type="ECO:0000256" key="2">
    <source>
        <dbReference type="ARBA" id="ARBA00011695"/>
    </source>
</evidence>
<dbReference type="GO" id="GO:0044183">
    <property type="term" value="F:protein folding chaperone"/>
    <property type="evidence" value="ECO:0007669"/>
    <property type="project" value="TreeGrafter"/>
</dbReference>
<dbReference type="InterPro" id="IPR002777">
    <property type="entry name" value="PFD_beta-like"/>
</dbReference>
<dbReference type="OrthoDB" id="5242628at2759"/>
<dbReference type="PANTHER" id="PTHR20903:SF0">
    <property type="entry name" value="PREFOLDIN SUBUNIT 1"/>
    <property type="match status" value="1"/>
</dbReference>
<dbReference type="GO" id="GO:0016272">
    <property type="term" value="C:prefoldin complex"/>
    <property type="evidence" value="ECO:0007669"/>
    <property type="project" value="InterPro"/>
</dbReference>
<accession>A0A9Q1BEF0</accession>
<dbReference type="GO" id="GO:0051082">
    <property type="term" value="F:unfolded protein binding"/>
    <property type="evidence" value="ECO:0007669"/>
    <property type="project" value="InterPro"/>
</dbReference>
<evidence type="ECO:0000256" key="3">
    <source>
        <dbReference type="ARBA" id="ARBA00023186"/>
    </source>
</evidence>
<protein>
    <submittedName>
        <fullName evidence="4">Prefoldin subunit 1</fullName>
    </submittedName>
</protein>
<dbReference type="EMBL" id="JAIZAY010000020">
    <property type="protein sequence ID" value="KAJ8022413.1"/>
    <property type="molecule type" value="Genomic_DNA"/>
</dbReference>
<comment type="similarity">
    <text evidence="1">Belongs to the prefoldin subunit beta family.</text>
</comment>
<dbReference type="Gene3D" id="1.10.287.370">
    <property type="match status" value="1"/>
</dbReference>
<proteinExistence type="inferred from homology"/>
<organism evidence="4 5">
    <name type="scientific">Holothuria leucospilota</name>
    <name type="common">Black long sea cucumber</name>
    <name type="synonym">Mertensiothuria leucospilota</name>
    <dbReference type="NCBI Taxonomy" id="206669"/>
    <lineage>
        <taxon>Eukaryota</taxon>
        <taxon>Metazoa</taxon>
        <taxon>Echinodermata</taxon>
        <taxon>Eleutherozoa</taxon>
        <taxon>Echinozoa</taxon>
        <taxon>Holothuroidea</taxon>
        <taxon>Aspidochirotacea</taxon>
        <taxon>Aspidochirotida</taxon>
        <taxon>Holothuriidae</taxon>
        <taxon>Holothuria</taxon>
    </lineage>
</organism>
<keyword evidence="5" id="KW-1185">Reference proteome</keyword>
<dbReference type="Pfam" id="PF01920">
    <property type="entry name" value="Prefoldin_2"/>
    <property type="match status" value="1"/>
</dbReference>
<comment type="caution">
    <text evidence="4">The sequence shown here is derived from an EMBL/GenBank/DDBJ whole genome shotgun (WGS) entry which is preliminary data.</text>
</comment>
<dbReference type="PANTHER" id="PTHR20903">
    <property type="entry name" value="PREFOLDIN SUBUNIT 1-RELATED"/>
    <property type="match status" value="1"/>
</dbReference>
<dbReference type="AlphaFoldDB" id="A0A9Q1BEF0"/>
<dbReference type="InterPro" id="IPR009053">
    <property type="entry name" value="Prefoldin"/>
</dbReference>
<name>A0A9Q1BEF0_HOLLE</name>
<gene>
    <name evidence="4" type="ORF">HOLleu_37299</name>
</gene>
<dbReference type="GO" id="GO:0005737">
    <property type="term" value="C:cytoplasm"/>
    <property type="evidence" value="ECO:0007669"/>
    <property type="project" value="TreeGrafter"/>
</dbReference>
<evidence type="ECO:0000313" key="4">
    <source>
        <dbReference type="EMBL" id="KAJ8022413.1"/>
    </source>
</evidence>
<sequence length="105" mass="12066">MVETQQQLKLLDMQIDQQKRMQQHAKLTESEIGSLSDTTRVYEGVGRMFLLQDKSTINSVLEGKVKAADDKIKNMEGSKVYYQQKLKESEDNLREMVAQRQAAKS</sequence>
<comment type="subunit">
    <text evidence="2">Heterohexamer of two PFD-alpha type and four PFD-beta type subunits.</text>
</comment>